<feature type="disulfide bond" evidence="16">
    <location>
        <begin position="467"/>
        <end position="495"/>
    </location>
</feature>
<dbReference type="Pfam" id="PF19236">
    <property type="entry name" value="ADAMTS_CR_3"/>
    <property type="match status" value="1"/>
</dbReference>
<dbReference type="InterPro" id="IPR013273">
    <property type="entry name" value="ADAMTS/ADAMTS-like"/>
</dbReference>
<dbReference type="Pfam" id="PF19030">
    <property type="entry name" value="TSP1_ADAMTS"/>
    <property type="match status" value="4"/>
</dbReference>
<evidence type="ECO:0000256" key="18">
    <source>
        <dbReference type="SAM" id="MobiDB-lite"/>
    </source>
</evidence>
<evidence type="ECO:0000256" key="15">
    <source>
        <dbReference type="PIRSR" id="PIRSR613273-2"/>
    </source>
</evidence>
<keyword evidence="13" id="KW-0325">Glycoprotein</keyword>
<dbReference type="FunFam" id="2.20.100.10:FF:000006">
    <property type="entry name" value="A disintegrin and metalloproteinase with thrombospondin motifs 1"/>
    <property type="match status" value="1"/>
</dbReference>
<feature type="binding site" description="in inhibited form" evidence="15">
    <location>
        <position position="240"/>
    </location>
    <ligand>
        <name>Zn(2+)</name>
        <dbReference type="ChEBI" id="CHEBI:29105"/>
        <note>catalytic</note>
    </ligand>
</feature>
<feature type="signal peptide" evidence="19">
    <location>
        <begin position="1"/>
        <end position="21"/>
    </location>
</feature>
<feature type="binding site" evidence="15 17">
    <location>
        <position position="450"/>
    </location>
    <ligand>
        <name>Zn(2+)</name>
        <dbReference type="ChEBI" id="CHEBI:29105"/>
        <note>catalytic</note>
    </ligand>
</feature>
<feature type="region of interest" description="Disordered" evidence="18">
    <location>
        <begin position="243"/>
        <end position="285"/>
    </location>
</feature>
<dbReference type="PRINTS" id="PR01857">
    <property type="entry name" value="ADAMTSFAMILY"/>
</dbReference>
<dbReference type="Pfam" id="PF08686">
    <property type="entry name" value="PLAC"/>
    <property type="match status" value="1"/>
</dbReference>
<reference evidence="22" key="2">
    <citation type="submission" date="2025-05" db="UniProtKB">
        <authorList>
            <consortium name="RefSeq"/>
        </authorList>
    </citation>
    <scope>NUCLEOTIDE SEQUENCE [LARGE SCALE GENOMIC DNA]</scope>
</reference>
<feature type="domain" description="Peptidase M12B" evidence="20">
    <location>
        <begin position="297"/>
        <end position="516"/>
    </location>
</feature>
<dbReference type="GO" id="GO:0046872">
    <property type="term" value="F:metal ion binding"/>
    <property type="evidence" value="ECO:0007669"/>
    <property type="project" value="UniProtKB-KW"/>
</dbReference>
<evidence type="ECO:0000256" key="9">
    <source>
        <dbReference type="ARBA" id="ARBA00022801"/>
    </source>
</evidence>
<feature type="binding site" evidence="15">
    <location>
        <position position="511"/>
    </location>
    <ligand>
        <name>Ca(2+)</name>
        <dbReference type="ChEBI" id="CHEBI:29108"/>
        <label>1</label>
    </ligand>
</feature>
<dbReference type="SUPFAM" id="SSF55486">
    <property type="entry name" value="Metalloproteases ('zincins'), catalytic domain"/>
    <property type="match status" value="1"/>
</dbReference>
<feature type="chain" id="PRO_5044709639" evidence="19">
    <location>
        <begin position="22"/>
        <end position="1165"/>
    </location>
</feature>
<evidence type="ECO:0000256" key="19">
    <source>
        <dbReference type="SAM" id="SignalP"/>
    </source>
</evidence>
<feature type="disulfide bond" evidence="16">
    <location>
        <begin position="538"/>
        <end position="560"/>
    </location>
</feature>
<feature type="disulfide bond" evidence="16">
    <location>
        <begin position="580"/>
        <end position="595"/>
    </location>
</feature>
<feature type="compositionally biased region" description="Basic and acidic residues" evidence="18">
    <location>
        <begin position="66"/>
        <end position="83"/>
    </location>
</feature>
<feature type="binding site" evidence="15 17">
    <location>
        <position position="460"/>
    </location>
    <ligand>
        <name>Zn(2+)</name>
        <dbReference type="ChEBI" id="CHEBI:29105"/>
        <note>catalytic</note>
    </ligand>
</feature>
<evidence type="ECO:0000256" key="2">
    <source>
        <dbReference type="ARBA" id="ARBA00022525"/>
    </source>
</evidence>
<dbReference type="Gene3D" id="3.40.1620.60">
    <property type="match status" value="1"/>
</dbReference>
<evidence type="ECO:0000256" key="16">
    <source>
        <dbReference type="PIRSR" id="PIRSR613273-3"/>
    </source>
</evidence>
<keyword evidence="8" id="KW-0677">Repeat</keyword>
<feature type="binding site" evidence="15">
    <location>
        <position position="300"/>
    </location>
    <ligand>
        <name>Ca(2+)</name>
        <dbReference type="ChEBI" id="CHEBI:29108"/>
        <label>1</label>
    </ligand>
</feature>
<evidence type="ECO:0000256" key="13">
    <source>
        <dbReference type="ARBA" id="ARBA00023180"/>
    </source>
</evidence>
<dbReference type="SMART" id="SM00209">
    <property type="entry name" value="TSP1"/>
    <property type="match status" value="5"/>
</dbReference>
<dbReference type="PANTHER" id="PTHR13723">
    <property type="entry name" value="ADAMTS A DISINTEGRIN AND METALLOPROTEASE WITH THROMBOSPONDIN MOTIFS PROTEASE"/>
    <property type="match status" value="1"/>
</dbReference>
<dbReference type="Gene3D" id="3.40.390.10">
    <property type="entry name" value="Collagenase (Catalytic Domain)"/>
    <property type="match status" value="1"/>
</dbReference>
<dbReference type="FunFam" id="3.40.390.10:FF:000001">
    <property type="entry name" value="A disintegrin and metalloproteinase with thrombospondin motifs 1"/>
    <property type="match status" value="1"/>
</dbReference>
<keyword evidence="3" id="KW-0272">Extracellular matrix</keyword>
<feature type="disulfide bond" evidence="16">
    <location>
        <begin position="428"/>
        <end position="511"/>
    </location>
</feature>
<feature type="binding site" evidence="15">
    <location>
        <position position="300"/>
    </location>
    <ligand>
        <name>Ca(2+)</name>
        <dbReference type="ChEBI" id="CHEBI:29108"/>
        <label>2</label>
    </ligand>
</feature>
<dbReference type="FunFam" id="2.20.100.10:FF:000079">
    <property type="entry name" value="ADAM metallopeptidase with thrombospondin type 1 motif 17"/>
    <property type="match status" value="1"/>
</dbReference>
<feature type="region of interest" description="Disordered" evidence="18">
    <location>
        <begin position="179"/>
        <end position="219"/>
    </location>
</feature>
<feature type="region of interest" description="Disordered" evidence="18">
    <location>
        <begin position="52"/>
        <end position="83"/>
    </location>
</feature>
<dbReference type="InterPro" id="IPR050439">
    <property type="entry name" value="ADAMTS_ADAMTS-like"/>
</dbReference>
<reference evidence="23 24" key="1">
    <citation type="submission" date="2025-04" db="UniProtKB">
        <authorList>
            <consortium name="RefSeq"/>
        </authorList>
    </citation>
    <scope>IDENTIFICATION</scope>
    <source>
        <tissue evidence="23 24">Sperm</tissue>
    </source>
</reference>
<keyword evidence="15" id="KW-0106">Calcium</keyword>
<evidence type="ECO:0000259" key="20">
    <source>
        <dbReference type="PROSITE" id="PS50215"/>
    </source>
</evidence>
<dbReference type="InterPro" id="IPR045371">
    <property type="entry name" value="ADAMTS_CR_3"/>
</dbReference>
<organism evidence="22 23">
    <name type="scientific">Petromyzon marinus</name>
    <name type="common">Sea lamprey</name>
    <dbReference type="NCBI Taxonomy" id="7757"/>
    <lineage>
        <taxon>Eukaryota</taxon>
        <taxon>Metazoa</taxon>
        <taxon>Chordata</taxon>
        <taxon>Craniata</taxon>
        <taxon>Vertebrata</taxon>
        <taxon>Cyclostomata</taxon>
        <taxon>Hyperoartia</taxon>
        <taxon>Petromyzontiformes</taxon>
        <taxon>Petromyzontidae</taxon>
        <taxon>Petromyzon</taxon>
    </lineage>
</organism>
<evidence type="ECO:0000256" key="4">
    <source>
        <dbReference type="ARBA" id="ARBA00022670"/>
    </source>
</evidence>
<feature type="disulfide bond" evidence="16">
    <location>
        <begin position="618"/>
        <end position="655"/>
    </location>
</feature>
<keyword evidence="10 15" id="KW-0862">Zinc</keyword>
<dbReference type="FunFam" id="2.60.120.830:FF:000001">
    <property type="entry name" value="A disintegrin and metalloproteinase with thrombospondin motifs 1"/>
    <property type="match status" value="1"/>
</dbReference>
<dbReference type="InterPro" id="IPR041645">
    <property type="entry name" value="ADAMTS_CR_2"/>
</dbReference>
<dbReference type="RefSeq" id="XP_032809228.1">
    <property type="nucleotide sequence ID" value="XM_032953337.1"/>
</dbReference>
<dbReference type="GO" id="GO:0031012">
    <property type="term" value="C:extracellular matrix"/>
    <property type="evidence" value="ECO:0007669"/>
    <property type="project" value="TreeGrafter"/>
</dbReference>
<keyword evidence="2" id="KW-0964">Secreted</keyword>
<dbReference type="GO" id="GO:0030198">
    <property type="term" value="P:extracellular matrix organization"/>
    <property type="evidence" value="ECO:0007669"/>
    <property type="project" value="InterPro"/>
</dbReference>
<feature type="disulfide bond" evidence="16">
    <location>
        <begin position="549"/>
        <end position="567"/>
    </location>
</feature>
<evidence type="ECO:0000256" key="3">
    <source>
        <dbReference type="ARBA" id="ARBA00022530"/>
    </source>
</evidence>
<dbReference type="KEGG" id="pmrn:116941938"/>
<dbReference type="AlphaFoldDB" id="A0AAJ7WUK1"/>
<feature type="compositionally biased region" description="Low complexity" evidence="18">
    <location>
        <begin position="182"/>
        <end position="195"/>
    </location>
</feature>
<dbReference type="InterPro" id="IPR001590">
    <property type="entry name" value="Peptidase_M12B"/>
</dbReference>
<evidence type="ECO:0000313" key="22">
    <source>
        <dbReference type="Proteomes" id="UP001318040"/>
    </source>
</evidence>
<feature type="disulfide bond" evidence="16">
    <location>
        <begin position="555"/>
        <end position="590"/>
    </location>
</feature>
<comment type="caution">
    <text evidence="17">Lacks conserved residue(s) required for the propagation of feature annotation.</text>
</comment>
<dbReference type="FunFam" id="3.40.1620.60:FF:000002">
    <property type="entry name" value="A disintegrin and metalloproteinase with thrombospondin motifs 10"/>
    <property type="match status" value="1"/>
</dbReference>
<keyword evidence="11" id="KW-0482">Metalloprotease</keyword>
<sequence length="1165" mass="127897">MSPPIMGLWAGALTWIAFTTAGMAVSARYAKYSYTSQADFLRNVDHYETTIPQRVDHNGAPVPPPERIDGRVRPRRSVDGLRTGDGHGDAAQVYYRLAAYGRQLHLNLSLNAALVSRAFSVEYWGRRGLDWRHNYVSDCHYTGHLQGRQGTTRVALSNCNGLHGVIVADGEEFFIEPLRNATATSGPSSTSSPSSRRGRRGRAGGVEEADEEEEEERPHLVFKRSAVRLHRKHGEEEAACGVGAKSWTGGSGRRKGAKAPARQRGAWWWRPPPPPASASAPPLWGAQRGRRSVSVERTVETLVVADKLMVGFHGRRDIEDYLLTIMNIVAKLFHDSSLGNAVSIMVTRLILLTEEQPNLELSHHADKSLDSFCRWQKGMNTRAAQGDSLPDNGLAHHDNAVLMTRYDICTYKNKPCGTLGLAPVSGMCEPERSCSINEDLGLASAFTIAHEMGHNFGMNHDGTGNACGTRGGREAAKIMAAQLTSATSPFSWSSCSRDYITSFLDSGRASCLDNSPPKRDFVYPTSLPGRRHDADEQCRFQYGPSSRQCKYGEVCRELWCISRSNRCITNSIPAAEGTQCQTDSVTKGWCYQGECVPLGTAPERVDGAWGLWSPWGDCSRSCGGGVSSSFRHCDNPVPAHGGKYCLGERKRYRSCNVEDCPEGSQDFREKQCSDFDSVPFRGKYYTWKPYSGAQVKPCALSCLADGYHFYTERAPAVVDGTRCHGDPDSLDICVNGECRHVGCDRRLGSSAVEDKCRVCGGDGSACDTVHGTFNDSFPWNAYHEVTRIPAGAVHILIREVAVSRNYIALKSESEYFLNGAWTIDWPRRFQAGGTVFTYRREADEPESVEGLGPTSEPLVVMVLLQEQNKGVEYSYNVPASRPGRVDSAAFSWHLTPWSPCSATCAGGLQQREAACRRVDDASTVQGSHCDADARPHEPQRPCSTEPCPPEWLIGEWSECSRTCDGGARTRTVACVRAVGPAEQEALDAARCLTHRPADREPCANRTCPPRWAAQEWSECAPRCGPGYKHRVVQCKSSDLSRVLAPSQCTEGSKPAARMRCSLAKCPPPRWVPGDWGPCSAQCGVGQQKRSVTCVSHSGHPSAECPEALRPPPMQQCEVKCDGGPVNTSEECKDVNKVAYCPLVLKFKFCGRAYFRQMCCKTCQGY</sequence>
<evidence type="ECO:0000256" key="6">
    <source>
        <dbReference type="ARBA" id="ARBA00022723"/>
    </source>
</evidence>
<evidence type="ECO:0000256" key="7">
    <source>
        <dbReference type="ARBA" id="ARBA00022729"/>
    </source>
</evidence>
<evidence type="ECO:0000256" key="5">
    <source>
        <dbReference type="ARBA" id="ARBA00022685"/>
    </source>
</evidence>
<dbReference type="InterPro" id="IPR010294">
    <property type="entry name" value="ADAMTS_spacer1"/>
</dbReference>
<evidence type="ECO:0000256" key="8">
    <source>
        <dbReference type="ARBA" id="ARBA00022737"/>
    </source>
</evidence>
<keyword evidence="7 19" id="KW-0732">Signal</keyword>
<feature type="compositionally biased region" description="Low complexity" evidence="18">
    <location>
        <begin position="259"/>
        <end position="269"/>
    </location>
</feature>
<dbReference type="GO" id="GO:0006508">
    <property type="term" value="P:proteolysis"/>
    <property type="evidence" value="ECO:0007669"/>
    <property type="project" value="UniProtKB-KW"/>
</dbReference>
<dbReference type="GO" id="GO:0004222">
    <property type="term" value="F:metalloendopeptidase activity"/>
    <property type="evidence" value="ECO:0007669"/>
    <property type="project" value="InterPro"/>
</dbReference>
<evidence type="ECO:0000256" key="12">
    <source>
        <dbReference type="ARBA" id="ARBA00023157"/>
    </source>
</evidence>
<dbReference type="Pfam" id="PF17771">
    <property type="entry name" value="ADAMTS_CR_2"/>
    <property type="match status" value="1"/>
</dbReference>
<dbReference type="Pfam" id="PF05986">
    <property type="entry name" value="ADAMTS_spacer1"/>
    <property type="match status" value="1"/>
</dbReference>
<evidence type="ECO:0000313" key="23">
    <source>
        <dbReference type="RefSeq" id="XP_032809228.1"/>
    </source>
</evidence>
<comment type="cofactor">
    <cofactor evidence="15">
        <name>Zn(2+)</name>
        <dbReference type="ChEBI" id="CHEBI:29105"/>
    </cofactor>
    <text evidence="15">Binds 1 zinc ion per subunit.</text>
</comment>
<proteinExistence type="predicted"/>
<feature type="disulfide bond" evidence="16">
    <location>
        <begin position="373"/>
        <end position="434"/>
    </location>
</feature>
<dbReference type="PROSITE" id="PS50900">
    <property type="entry name" value="PLAC"/>
    <property type="match status" value="1"/>
</dbReference>
<keyword evidence="5" id="KW-0165">Cleavage on pair of basic residues</keyword>
<dbReference type="Pfam" id="PF01421">
    <property type="entry name" value="Reprolysin"/>
    <property type="match status" value="1"/>
</dbReference>
<dbReference type="InterPro" id="IPR036383">
    <property type="entry name" value="TSP1_rpt_sf"/>
</dbReference>
<evidence type="ECO:0000313" key="24">
    <source>
        <dbReference type="RefSeq" id="XP_032809238.1"/>
    </source>
</evidence>
<evidence type="ECO:0000256" key="17">
    <source>
        <dbReference type="PROSITE-ProRule" id="PRU00276"/>
    </source>
</evidence>
<keyword evidence="6 15" id="KW-0479">Metal-binding</keyword>
<keyword evidence="4" id="KW-0645">Protease</keyword>
<feature type="disulfide bond" evidence="16">
    <location>
        <begin position="409"/>
        <end position="416"/>
    </location>
</feature>
<dbReference type="PROSITE" id="PS50092">
    <property type="entry name" value="TSP1"/>
    <property type="match status" value="4"/>
</dbReference>
<dbReference type="InterPro" id="IPR010909">
    <property type="entry name" value="PLAC"/>
</dbReference>
<evidence type="ECO:0000256" key="1">
    <source>
        <dbReference type="ARBA" id="ARBA00004498"/>
    </source>
</evidence>
<dbReference type="PANTHER" id="PTHR13723:SF311">
    <property type="entry name" value="ADAM CYSTEINE-RICH DOMAIN-CONTAINING PROTEIN"/>
    <property type="match status" value="1"/>
</dbReference>
<dbReference type="SUPFAM" id="SSF82895">
    <property type="entry name" value="TSP-1 type 1 repeat"/>
    <property type="match status" value="5"/>
</dbReference>
<feature type="binding site" evidence="15">
    <location>
        <position position="398"/>
    </location>
    <ligand>
        <name>Ca(2+)</name>
        <dbReference type="ChEBI" id="CHEBI:29108"/>
        <label>1</label>
    </ligand>
</feature>
<dbReference type="InterPro" id="IPR002870">
    <property type="entry name" value="Peptidase_M12B_N"/>
</dbReference>
<dbReference type="FunFam" id="2.20.100.10:FF:000005">
    <property type="entry name" value="ADAM metallopeptidase with thrombospondin type 1 motif 9"/>
    <property type="match status" value="1"/>
</dbReference>
<keyword evidence="22" id="KW-1185">Reference proteome</keyword>
<evidence type="ECO:0000256" key="11">
    <source>
        <dbReference type="ARBA" id="ARBA00023049"/>
    </source>
</evidence>
<dbReference type="Gene3D" id="2.60.120.830">
    <property type="match status" value="1"/>
</dbReference>
<comment type="subcellular location">
    <subcellularLocation>
        <location evidence="1">Secreted</location>
        <location evidence="1">Extracellular space</location>
        <location evidence="1">Extracellular matrix</location>
    </subcellularLocation>
</comment>
<gene>
    <name evidence="23 24" type="primary">LOC116941938</name>
</gene>
<feature type="active site" evidence="14 17">
    <location>
        <position position="451"/>
    </location>
</feature>
<keyword evidence="12 16" id="KW-1015">Disulfide bond</keyword>
<keyword evidence="9" id="KW-0378">Hydrolase</keyword>
<dbReference type="Pfam" id="PF01562">
    <property type="entry name" value="Pep_M12B_propep"/>
    <property type="match status" value="1"/>
</dbReference>
<evidence type="ECO:0000256" key="14">
    <source>
        <dbReference type="PIRSR" id="PIRSR613273-1"/>
    </source>
</evidence>
<feature type="domain" description="PLAC" evidence="21">
    <location>
        <begin position="1127"/>
        <end position="1165"/>
    </location>
</feature>
<accession>A0AAJ7WUK1</accession>
<feature type="disulfide bond" evidence="16">
    <location>
        <begin position="633"/>
        <end position="645"/>
    </location>
</feature>
<dbReference type="RefSeq" id="XP_032809238.1">
    <property type="nucleotide sequence ID" value="XM_032953347.1"/>
</dbReference>
<dbReference type="Pfam" id="PF00090">
    <property type="entry name" value="TSP_1"/>
    <property type="match status" value="1"/>
</dbReference>
<dbReference type="Gene3D" id="2.20.100.10">
    <property type="entry name" value="Thrombospondin type-1 (TSP1) repeat"/>
    <property type="match status" value="5"/>
</dbReference>
<evidence type="ECO:0000256" key="10">
    <source>
        <dbReference type="ARBA" id="ARBA00022833"/>
    </source>
</evidence>
<dbReference type="CDD" id="cd04273">
    <property type="entry name" value="ZnMc_ADAMTS_like"/>
    <property type="match status" value="1"/>
</dbReference>
<dbReference type="Proteomes" id="UP001318040">
    <property type="component" value="Chromosome 1"/>
</dbReference>
<evidence type="ECO:0000259" key="21">
    <source>
        <dbReference type="PROSITE" id="PS50900"/>
    </source>
</evidence>
<name>A0AAJ7WUK1_PETMA</name>
<feature type="disulfide bond" evidence="16">
    <location>
        <begin position="622"/>
        <end position="660"/>
    </location>
</feature>
<dbReference type="PROSITE" id="PS50215">
    <property type="entry name" value="ADAM_MEPRO"/>
    <property type="match status" value="1"/>
</dbReference>
<protein>
    <submittedName>
        <fullName evidence="23 24">A disintegrin and metalloproteinase with thrombospondin motifs 6-like</fullName>
    </submittedName>
</protein>
<dbReference type="InterPro" id="IPR000884">
    <property type="entry name" value="TSP1_rpt"/>
</dbReference>
<dbReference type="InterPro" id="IPR024079">
    <property type="entry name" value="MetalloPept_cat_dom_sf"/>
</dbReference>
<feature type="binding site" evidence="15 17">
    <location>
        <position position="454"/>
    </location>
    <ligand>
        <name>Zn(2+)</name>
        <dbReference type="ChEBI" id="CHEBI:29105"/>
        <note>catalytic</note>
    </ligand>
</feature>